<keyword evidence="5" id="KW-0472">Membrane</keyword>
<dbReference type="InterPro" id="IPR029787">
    <property type="entry name" value="Nucleotide_cyclase"/>
</dbReference>
<dbReference type="FunFam" id="3.30.70.270:FF:000001">
    <property type="entry name" value="Diguanylate cyclase domain protein"/>
    <property type="match status" value="1"/>
</dbReference>
<dbReference type="SUPFAM" id="SSF55073">
    <property type="entry name" value="Nucleotide cyclase"/>
    <property type="match status" value="1"/>
</dbReference>
<dbReference type="NCBIfam" id="TIGR00254">
    <property type="entry name" value="GGDEF"/>
    <property type="match status" value="1"/>
</dbReference>
<dbReference type="InterPro" id="IPR043128">
    <property type="entry name" value="Rev_trsase/Diguanyl_cyclase"/>
</dbReference>
<keyword evidence="7" id="KW-0548">Nucleotidyltransferase</keyword>
<dbReference type="GO" id="GO:0043709">
    <property type="term" value="P:cell adhesion involved in single-species biofilm formation"/>
    <property type="evidence" value="ECO:0007669"/>
    <property type="project" value="TreeGrafter"/>
</dbReference>
<evidence type="ECO:0000256" key="1">
    <source>
        <dbReference type="ARBA" id="ARBA00001946"/>
    </source>
</evidence>
<dbReference type="PANTHER" id="PTHR45138">
    <property type="entry name" value="REGULATORY COMPONENTS OF SENSORY TRANSDUCTION SYSTEM"/>
    <property type="match status" value="1"/>
</dbReference>
<evidence type="ECO:0000256" key="3">
    <source>
        <dbReference type="ARBA" id="ARBA00034247"/>
    </source>
</evidence>
<gene>
    <name evidence="7" type="primary">ydaM_5</name>
    <name evidence="7" type="ORF">MAQ5080_02388</name>
</gene>
<evidence type="ECO:0000313" key="8">
    <source>
        <dbReference type="Proteomes" id="UP000092627"/>
    </source>
</evidence>
<dbReference type="PANTHER" id="PTHR45138:SF9">
    <property type="entry name" value="DIGUANYLATE CYCLASE DGCM-RELATED"/>
    <property type="match status" value="1"/>
</dbReference>
<dbReference type="Proteomes" id="UP000092627">
    <property type="component" value="Unassembled WGS sequence"/>
</dbReference>
<keyword evidence="8" id="KW-1185">Reference proteome</keyword>
<dbReference type="RefSeq" id="WP_067210469.1">
    <property type="nucleotide sequence ID" value="NZ_FLOC01000013.1"/>
</dbReference>
<proteinExistence type="predicted"/>
<keyword evidence="5" id="KW-1133">Transmembrane helix</keyword>
<evidence type="ECO:0000256" key="2">
    <source>
        <dbReference type="ARBA" id="ARBA00012528"/>
    </source>
</evidence>
<evidence type="ECO:0000313" key="7">
    <source>
        <dbReference type="EMBL" id="SBS32880.1"/>
    </source>
</evidence>
<keyword evidence="5" id="KW-0812">Transmembrane</keyword>
<dbReference type="STRING" id="295068.MAQ5080_02388"/>
<accession>A0A1A8TJX1</accession>
<name>A0A1A8TJX1_9GAMM</name>
<comment type="cofactor">
    <cofactor evidence="1">
        <name>Mg(2+)</name>
        <dbReference type="ChEBI" id="CHEBI:18420"/>
    </cofactor>
</comment>
<dbReference type="GO" id="GO:0005886">
    <property type="term" value="C:plasma membrane"/>
    <property type="evidence" value="ECO:0007669"/>
    <property type="project" value="TreeGrafter"/>
</dbReference>
<feature type="transmembrane region" description="Helical" evidence="5">
    <location>
        <begin position="12"/>
        <end position="39"/>
    </location>
</feature>
<dbReference type="InterPro" id="IPR050469">
    <property type="entry name" value="Diguanylate_Cyclase"/>
</dbReference>
<keyword evidence="4" id="KW-0175">Coiled coil</keyword>
<dbReference type="OrthoDB" id="6101852at2"/>
<dbReference type="InterPro" id="IPR000160">
    <property type="entry name" value="GGDEF_dom"/>
</dbReference>
<dbReference type="Pfam" id="PF00990">
    <property type="entry name" value="GGDEF"/>
    <property type="match status" value="1"/>
</dbReference>
<dbReference type="EC" id="2.7.7.65" evidence="2"/>
<sequence length="653" mass="73342">MAEVTGHLRKSLRIRITAAVLIMVLLMLCTGGLCFFYFLKLSESVKLQSDRELPALQVLNGAQLSITRLSNLANEVANSTSPAYSRILMSQVRDEISELQNSLLKLTDRNEQITRLTEIVAKVEPSVTSMSMSKAMLDQVEAALQEQVTRALRQVVQTHKGARQAAVEETLDELLLELNHLLSAKHLYEQNQIVFTLKEQLTQLNRIAPMIHAQLSPLLSSPKGVFDLLAQREQHRSEVVGLSTQNKILLGNVVDFGHRVYMDMEANVAQQAEQLSENAQSFIDGLVLAFAVQLLVALSLLGYLHRQLFRRLQALKGLVGQKRTITDEDVAFFDAQNELGSLVKKLQSYMNTITTQQAQIETTSQQLQTIIKHSHMKIAVLIDGQLQYCSDALKQLFANRALTSLESFPDDVVNHIKAVLENQANTEEGAFWDVESQSWYDITRDTIIWQNQHADLISFADVTEQIQAQQEFKRTLSEVENEAQIDPLTGLLNRKTFDTTVMNASHEEMLSHFAILLFDVDFFKEYNDQLGHLQGDNVLKMVAAVIQRNTPSEGAAIRYGGEELLVYLPDTQVKTALDIAQTIVEDIFSQDVPHPASPHRYLSVSCGVSMQTQATESVLQVFDQADKSLYKAKRSGRNCVMLWSDTKAEQDLL</sequence>
<feature type="domain" description="GGDEF" evidence="6">
    <location>
        <begin position="511"/>
        <end position="645"/>
    </location>
</feature>
<dbReference type="AlphaFoldDB" id="A0A1A8TJX1"/>
<evidence type="ECO:0000256" key="5">
    <source>
        <dbReference type="SAM" id="Phobius"/>
    </source>
</evidence>
<evidence type="ECO:0000259" key="6">
    <source>
        <dbReference type="PROSITE" id="PS50887"/>
    </source>
</evidence>
<dbReference type="SMART" id="SM00267">
    <property type="entry name" value="GGDEF"/>
    <property type="match status" value="1"/>
</dbReference>
<evidence type="ECO:0000256" key="4">
    <source>
        <dbReference type="SAM" id="Coils"/>
    </source>
</evidence>
<dbReference type="PROSITE" id="PS50887">
    <property type="entry name" value="GGDEF"/>
    <property type="match status" value="1"/>
</dbReference>
<dbReference type="GO" id="GO:0052621">
    <property type="term" value="F:diguanylate cyclase activity"/>
    <property type="evidence" value="ECO:0007669"/>
    <property type="project" value="UniProtKB-EC"/>
</dbReference>
<reference evidence="7 8" key="1">
    <citation type="submission" date="2016-06" db="EMBL/GenBank/DDBJ databases">
        <authorList>
            <person name="Kjaerup R.B."/>
            <person name="Dalgaard T.S."/>
            <person name="Juul-Madsen H.R."/>
        </authorList>
    </citation>
    <scope>NUCLEOTIDE SEQUENCE [LARGE SCALE GENOMIC DNA]</scope>
    <source>
        <strain evidence="7 8">CECT 5080</strain>
    </source>
</reference>
<dbReference type="Gene3D" id="3.30.70.270">
    <property type="match status" value="1"/>
</dbReference>
<keyword evidence="7" id="KW-0808">Transferase</keyword>
<dbReference type="CDD" id="cd01949">
    <property type="entry name" value="GGDEF"/>
    <property type="match status" value="1"/>
</dbReference>
<dbReference type="GO" id="GO:1902201">
    <property type="term" value="P:negative regulation of bacterial-type flagellum-dependent cell motility"/>
    <property type="evidence" value="ECO:0007669"/>
    <property type="project" value="TreeGrafter"/>
</dbReference>
<dbReference type="EMBL" id="FLOC01000013">
    <property type="protein sequence ID" value="SBS32880.1"/>
    <property type="molecule type" value="Genomic_DNA"/>
</dbReference>
<organism evidence="7 8">
    <name type="scientific">Marinomonas aquimarina</name>
    <dbReference type="NCBI Taxonomy" id="295068"/>
    <lineage>
        <taxon>Bacteria</taxon>
        <taxon>Pseudomonadati</taxon>
        <taxon>Pseudomonadota</taxon>
        <taxon>Gammaproteobacteria</taxon>
        <taxon>Oceanospirillales</taxon>
        <taxon>Oceanospirillaceae</taxon>
        <taxon>Marinomonas</taxon>
    </lineage>
</organism>
<comment type="catalytic activity">
    <reaction evidence="3">
        <text>2 GTP = 3',3'-c-di-GMP + 2 diphosphate</text>
        <dbReference type="Rhea" id="RHEA:24898"/>
        <dbReference type="ChEBI" id="CHEBI:33019"/>
        <dbReference type="ChEBI" id="CHEBI:37565"/>
        <dbReference type="ChEBI" id="CHEBI:58805"/>
        <dbReference type="EC" id="2.7.7.65"/>
    </reaction>
</comment>
<protein>
    <recommendedName>
        <fullName evidence="2">diguanylate cyclase</fullName>
        <ecNumber evidence="2">2.7.7.65</ecNumber>
    </recommendedName>
</protein>
<feature type="coiled-coil region" evidence="4">
    <location>
        <begin position="89"/>
        <end position="116"/>
    </location>
</feature>